<evidence type="ECO:0000313" key="2">
    <source>
        <dbReference type="EMBL" id="KAJ3450023.1"/>
    </source>
</evidence>
<protein>
    <submittedName>
        <fullName evidence="2">Btb/poz domain-containing</fullName>
    </submittedName>
</protein>
<dbReference type="Proteomes" id="UP001146793">
    <property type="component" value="Unassembled WGS sequence"/>
</dbReference>
<feature type="compositionally biased region" description="Basic and acidic residues" evidence="1">
    <location>
        <begin position="220"/>
        <end position="282"/>
    </location>
</feature>
<evidence type="ECO:0000313" key="3">
    <source>
        <dbReference type="Proteomes" id="UP001146793"/>
    </source>
</evidence>
<sequence length="343" mass="40549">MTFVYQRDIEIHFNNAFDLYMISKQFHTFDLDKLSVKWIKQNIRQKNALRFLNKPIVLNLPHLISMLIDYVSKNTNRIFSSRGCLNKLSNETIIEIIKNPFIKVSQFTLLFRLIERGKYLCDRSKKKVNPINIRNNISKFLPLINFKIIPLNKILEIKKNFHFLSEELDLFEKKIQNKVDKQKKIKIEKQKVENKNERANINFPSNFANPLSSDHFSSNLKKEKPENKNKANNNQEKEDENKRERKQKKEKETETKTETDREREKENDNKKEKEKKTIKPDKYSYSGEVSTSSGSNFEIKVFSKKSQNSESSDFLVYNSESENEPDKTQLIIEKEKGKGKGKN</sequence>
<comment type="caution">
    <text evidence="2">The sequence shown here is derived from an EMBL/GenBank/DDBJ whole genome shotgun (WGS) entry which is preliminary data.</text>
</comment>
<gene>
    <name evidence="2" type="ORF">M0812_06185</name>
</gene>
<reference evidence="2" key="1">
    <citation type="submission" date="2022-08" db="EMBL/GenBank/DDBJ databases">
        <title>Novel sulphate-reducing endosymbionts in the free-living metamonad Anaeramoeba.</title>
        <authorList>
            <person name="Jerlstrom-Hultqvist J."/>
            <person name="Cepicka I."/>
            <person name="Gallot-Lavallee L."/>
            <person name="Salas-Leiva D."/>
            <person name="Curtis B.A."/>
            <person name="Zahonova K."/>
            <person name="Pipaliya S."/>
            <person name="Dacks J."/>
            <person name="Roger A.J."/>
        </authorList>
    </citation>
    <scope>NUCLEOTIDE SEQUENCE</scope>
    <source>
        <strain evidence="2">Busselton2</strain>
    </source>
</reference>
<proteinExistence type="predicted"/>
<dbReference type="AlphaFoldDB" id="A0AAV8A6V0"/>
<accession>A0AAV8A6V0</accession>
<feature type="compositionally biased region" description="Basic and acidic residues" evidence="1">
    <location>
        <begin position="324"/>
        <end position="343"/>
    </location>
</feature>
<feature type="compositionally biased region" description="Low complexity" evidence="1">
    <location>
        <begin position="283"/>
        <end position="295"/>
    </location>
</feature>
<evidence type="ECO:0000256" key="1">
    <source>
        <dbReference type="SAM" id="MobiDB-lite"/>
    </source>
</evidence>
<feature type="region of interest" description="Disordered" evidence="1">
    <location>
        <begin position="196"/>
        <end position="343"/>
    </location>
</feature>
<feature type="compositionally biased region" description="Polar residues" evidence="1">
    <location>
        <begin position="202"/>
        <end position="219"/>
    </location>
</feature>
<name>A0AAV8A6V0_9EUKA</name>
<organism evidence="2 3">
    <name type="scientific">Anaeramoeba flamelloides</name>
    <dbReference type="NCBI Taxonomy" id="1746091"/>
    <lineage>
        <taxon>Eukaryota</taxon>
        <taxon>Metamonada</taxon>
        <taxon>Anaeramoebidae</taxon>
        <taxon>Anaeramoeba</taxon>
    </lineage>
</organism>
<dbReference type="EMBL" id="JANTQA010000012">
    <property type="protein sequence ID" value="KAJ3450023.1"/>
    <property type="molecule type" value="Genomic_DNA"/>
</dbReference>